<keyword evidence="3" id="KW-1185">Reference proteome</keyword>
<evidence type="ECO:0000313" key="2">
    <source>
        <dbReference type="EMBL" id="AGK96283.1"/>
    </source>
</evidence>
<dbReference type="RefSeq" id="WP_015614606.1">
    <property type="nucleotide sequence ID" value="NC_021182.1"/>
</dbReference>
<evidence type="ECO:0000256" key="1">
    <source>
        <dbReference type="SAM" id="MobiDB-lite"/>
    </source>
</evidence>
<feature type="compositionally biased region" description="Acidic residues" evidence="1">
    <location>
        <begin position="11"/>
        <end position="31"/>
    </location>
</feature>
<organism evidence="2 3">
    <name type="scientific">Clostridium pasteurianum BC1</name>
    <dbReference type="NCBI Taxonomy" id="86416"/>
    <lineage>
        <taxon>Bacteria</taxon>
        <taxon>Bacillati</taxon>
        <taxon>Bacillota</taxon>
        <taxon>Clostridia</taxon>
        <taxon>Eubacteriales</taxon>
        <taxon>Clostridiaceae</taxon>
        <taxon>Clostridium</taxon>
    </lineage>
</organism>
<dbReference type="Proteomes" id="UP000013523">
    <property type="component" value="Chromosome"/>
</dbReference>
<proteinExistence type="predicted"/>
<dbReference type="OrthoDB" id="2068061at2"/>
<evidence type="ECO:0000313" key="3">
    <source>
        <dbReference type="Proteomes" id="UP000013523"/>
    </source>
</evidence>
<feature type="region of interest" description="Disordered" evidence="1">
    <location>
        <begin position="1"/>
        <end position="31"/>
    </location>
</feature>
<name>R4K139_CLOPA</name>
<gene>
    <name evidence="2" type="ORF">Clopa_1296</name>
</gene>
<dbReference type="EMBL" id="CP003261">
    <property type="protein sequence ID" value="AGK96283.1"/>
    <property type="molecule type" value="Genomic_DNA"/>
</dbReference>
<dbReference type="eggNOG" id="ENOG5032RKH">
    <property type="taxonomic scope" value="Bacteria"/>
</dbReference>
<dbReference type="AlphaFoldDB" id="R4K139"/>
<evidence type="ECO:0008006" key="4">
    <source>
        <dbReference type="Google" id="ProtNLM"/>
    </source>
</evidence>
<dbReference type="PATRIC" id="fig|86416.3.peg.1296"/>
<reference evidence="2 3" key="1">
    <citation type="submission" date="2012-01" db="EMBL/GenBank/DDBJ databases">
        <title>Complete sequence of chromosome of Clostridium pasteurianum BC1.</title>
        <authorList>
            <consortium name="US DOE Joint Genome Institute"/>
            <person name="Lucas S."/>
            <person name="Han J."/>
            <person name="Lapidus A."/>
            <person name="Cheng J.-F."/>
            <person name="Goodwin L."/>
            <person name="Pitluck S."/>
            <person name="Peters L."/>
            <person name="Mikhailova N."/>
            <person name="Teshima H."/>
            <person name="Detter J.C."/>
            <person name="Han C."/>
            <person name="Tapia R."/>
            <person name="Land M."/>
            <person name="Hauser L."/>
            <person name="Kyrpides N."/>
            <person name="Ivanova N."/>
            <person name="Pagani I."/>
            <person name="Dunn J."/>
            <person name="Taghavi S."/>
            <person name="Francis A."/>
            <person name="van der Lelie D."/>
            <person name="Woyke T."/>
        </authorList>
    </citation>
    <scope>NUCLEOTIDE SEQUENCE [LARGE SCALE GENOMIC DNA]</scope>
    <source>
        <strain evidence="2 3">BC1</strain>
    </source>
</reference>
<dbReference type="KEGG" id="cpas:Clopa_1296"/>
<feature type="compositionally biased region" description="Low complexity" evidence="1">
    <location>
        <begin position="76"/>
        <end position="85"/>
    </location>
</feature>
<accession>R4K139</accession>
<feature type="compositionally biased region" description="Pro residues" evidence="1">
    <location>
        <begin position="66"/>
        <end position="75"/>
    </location>
</feature>
<sequence length="157" mass="18553">MYYTYNRYQEPEEPEDPQNGDREEFDGLEDDDSFQYFEEPAYYSYRNTQPDPWEYSQYDTRQFNPGAPPGPPPSSVPTQPQQFQTGGPGGPQTFAVDPGAIRPCLHRFVYIWPRRGNGFWAWLTFVGRRSVSGFRWNGFRWIYFGMDLRDIRSFQCL</sequence>
<dbReference type="HOGENOM" id="CLU_110161_1_0_9"/>
<dbReference type="STRING" id="86416.Clopa_1296"/>
<feature type="region of interest" description="Disordered" evidence="1">
    <location>
        <begin position="45"/>
        <end position="93"/>
    </location>
</feature>
<protein>
    <recommendedName>
        <fullName evidence="4">Transporter</fullName>
    </recommendedName>
</protein>